<evidence type="ECO:0000259" key="3">
    <source>
        <dbReference type="PROSITE" id="PS51025"/>
    </source>
</evidence>
<dbReference type="Gene3D" id="1.20.1390.10">
    <property type="entry name" value="PWI domain"/>
    <property type="match status" value="1"/>
</dbReference>
<proteinExistence type="predicted"/>
<evidence type="ECO:0000313" key="5">
    <source>
        <dbReference type="Proteomes" id="UP000029964"/>
    </source>
</evidence>
<dbReference type="OrthoDB" id="163257at2759"/>
<protein>
    <submittedName>
        <fullName evidence="4">PWI domain-containing protein-like protein</fullName>
    </submittedName>
</protein>
<comment type="caution">
    <text evidence="4">The sequence shown here is derived from an EMBL/GenBank/DDBJ whole genome shotgun (WGS) entry which is preliminary data.</text>
</comment>
<dbReference type="InterPro" id="IPR036483">
    <property type="entry name" value="PWI_dom_sf"/>
</dbReference>
<sequence>MASGGDARLLKSTKFPPEFNQKVDMQKVNVQVVKKSVMPSPQLQLAKRIMLTCPACRWIAGRISEILGTEDDVVIELVFNLIEGARNPDIKLLQIQLTGFLEKDTPTFCKELWKLLLSAQASPQGVPKELLEAKKLELMQEKAEADRAAEDSRRRRDEQDRRDREIAELKERDRRDRRPPFQDTRGGRRGDRAFDRGGRGGGFRGRDRSWSPDDRYRHSRDPYGRDSYVPRGRGRGHDRGPQPICIRVGLIPLILPRTRRLAKQRALLPEEVKVGPPRQGFWKRERQSIRRAAQAVFELIILIERALELSKPEPEP</sequence>
<dbReference type="SUPFAM" id="SSF101233">
    <property type="entry name" value="PWI domain"/>
    <property type="match status" value="1"/>
</dbReference>
<feature type="compositionally biased region" description="Basic and acidic residues" evidence="2">
    <location>
        <begin position="142"/>
        <end position="224"/>
    </location>
</feature>
<keyword evidence="1" id="KW-0507">mRNA processing</keyword>
<dbReference type="PANTHER" id="PTHR23148:SF0">
    <property type="entry name" value="SERINE_ARGININE REPETITIVE MATRIX PROTEIN 1"/>
    <property type="match status" value="1"/>
</dbReference>
<dbReference type="PANTHER" id="PTHR23148">
    <property type="entry name" value="SERINE/ARGININE REGULATED NUCLEAR MATRIX PROTEIN"/>
    <property type="match status" value="1"/>
</dbReference>
<organism evidence="4 5">
    <name type="scientific">Hapsidospora chrysogenum (strain ATCC 11550 / CBS 779.69 / DSM 880 / IAM 14645 / JCM 23072 / IMI 49137)</name>
    <name type="common">Acremonium chrysogenum</name>
    <dbReference type="NCBI Taxonomy" id="857340"/>
    <lineage>
        <taxon>Eukaryota</taxon>
        <taxon>Fungi</taxon>
        <taxon>Dikarya</taxon>
        <taxon>Ascomycota</taxon>
        <taxon>Pezizomycotina</taxon>
        <taxon>Sordariomycetes</taxon>
        <taxon>Hypocreomycetidae</taxon>
        <taxon>Hypocreales</taxon>
        <taxon>Bionectriaceae</taxon>
        <taxon>Hapsidospora</taxon>
    </lineage>
</organism>
<dbReference type="GO" id="GO:0048024">
    <property type="term" value="P:regulation of mRNA splicing, via spliceosome"/>
    <property type="evidence" value="ECO:0007669"/>
    <property type="project" value="TreeGrafter"/>
</dbReference>
<dbReference type="STRING" id="857340.A0A086SYX8"/>
<dbReference type="SMART" id="SM00311">
    <property type="entry name" value="PWI"/>
    <property type="match status" value="1"/>
</dbReference>
<dbReference type="GO" id="GO:0006397">
    <property type="term" value="P:mRNA processing"/>
    <property type="evidence" value="ECO:0007669"/>
    <property type="project" value="UniProtKB-KW"/>
</dbReference>
<accession>A0A086SYX8</accession>
<feature type="domain" description="PWI" evidence="3">
    <location>
        <begin position="12"/>
        <end position="133"/>
    </location>
</feature>
<evidence type="ECO:0000256" key="2">
    <source>
        <dbReference type="SAM" id="MobiDB-lite"/>
    </source>
</evidence>
<reference evidence="5" key="1">
    <citation type="journal article" date="2014" name="Genome Announc.">
        <title>Genome sequence and annotation of Acremonium chrysogenum, producer of the beta-lactam antibiotic cephalosporin C.</title>
        <authorList>
            <person name="Terfehr D."/>
            <person name="Dahlmann T.A."/>
            <person name="Specht T."/>
            <person name="Zadra I."/>
            <person name="Kuernsteiner H."/>
            <person name="Kueck U."/>
        </authorList>
    </citation>
    <scope>NUCLEOTIDE SEQUENCE [LARGE SCALE GENOMIC DNA]</scope>
    <source>
        <strain evidence="5">ATCC 11550 / CBS 779.69 / DSM 880 / IAM 14645 / JCM 23072 / IMI 49137</strain>
    </source>
</reference>
<name>A0A086SYX8_HAPC1</name>
<dbReference type="InterPro" id="IPR002483">
    <property type="entry name" value="PWI_dom"/>
</dbReference>
<feature type="region of interest" description="Disordered" evidence="2">
    <location>
        <begin position="142"/>
        <end position="240"/>
    </location>
</feature>
<dbReference type="Pfam" id="PF01480">
    <property type="entry name" value="PWI"/>
    <property type="match status" value="1"/>
</dbReference>
<dbReference type="Proteomes" id="UP000029964">
    <property type="component" value="Unassembled WGS sequence"/>
</dbReference>
<evidence type="ECO:0000313" key="4">
    <source>
        <dbReference type="EMBL" id="KFH42310.1"/>
    </source>
</evidence>
<dbReference type="EMBL" id="JPKY01000098">
    <property type="protein sequence ID" value="KFH42310.1"/>
    <property type="molecule type" value="Genomic_DNA"/>
</dbReference>
<keyword evidence="5" id="KW-1185">Reference proteome</keyword>
<evidence type="ECO:0000256" key="1">
    <source>
        <dbReference type="ARBA" id="ARBA00022664"/>
    </source>
</evidence>
<dbReference type="PROSITE" id="PS51025">
    <property type="entry name" value="PWI"/>
    <property type="match status" value="1"/>
</dbReference>
<dbReference type="GO" id="GO:0003723">
    <property type="term" value="F:RNA binding"/>
    <property type="evidence" value="ECO:0007669"/>
    <property type="project" value="TreeGrafter"/>
</dbReference>
<dbReference type="InterPro" id="IPR052225">
    <property type="entry name" value="Ser/Arg_repetitive_matrix"/>
</dbReference>
<dbReference type="AlphaFoldDB" id="A0A086SYX8"/>
<gene>
    <name evidence="4" type="ORF">ACRE_069540</name>
</gene>
<dbReference type="HOGENOM" id="CLU_032410_1_1_1"/>
<dbReference type="GO" id="GO:0005681">
    <property type="term" value="C:spliceosomal complex"/>
    <property type="evidence" value="ECO:0007669"/>
    <property type="project" value="TreeGrafter"/>
</dbReference>